<evidence type="ECO:0000313" key="1">
    <source>
        <dbReference type="EMBL" id="MBY4630677.1"/>
    </source>
</evidence>
<sequence length="114" mass="13197">MNSSIIMFSNMFSDTYFYKHCKRQSSLQRTRWVDRRQQVRPSLLEIREIFAAGVPMGRNLASRRYGPQDMDVDAAPVFPGGFKLGLASAGLFLWADRRPYREYSVRLQDLAFPA</sequence>
<dbReference type="Proteomes" id="UP000733858">
    <property type="component" value="Unassembled WGS sequence"/>
</dbReference>
<accession>A0ABS7M0R3</accession>
<dbReference type="EMBL" id="JAILYJ010000008">
    <property type="protein sequence ID" value="MBY4630677.1"/>
    <property type="molecule type" value="Genomic_DNA"/>
</dbReference>
<protein>
    <submittedName>
        <fullName evidence="1">Uncharacterized protein</fullName>
    </submittedName>
</protein>
<proteinExistence type="predicted"/>
<keyword evidence="2" id="KW-1185">Reference proteome</keyword>
<comment type="caution">
    <text evidence="1">The sequence shown here is derived from an EMBL/GenBank/DDBJ whole genome shotgun (WGS) entry which is preliminary data.</text>
</comment>
<name>A0ABS7M0R3_9HYPH</name>
<reference evidence="1 2" key="1">
    <citation type="submission" date="2021-08" db="EMBL/GenBank/DDBJ databases">
        <title>Rhizobium croatiense sp. nov. and Rhizobium redzepovicii sp. nov., two new species isolated from nodules of Phaseolus vulgaris in Croatia.</title>
        <authorList>
            <person name="Rajnovic I."/>
            <person name="Ramirez-Bahena M.H."/>
            <person name="Kajic S."/>
            <person name="Igual M.J."/>
            <person name="Peix A."/>
            <person name="Velazquez E."/>
            <person name="Sikora S."/>
        </authorList>
    </citation>
    <scope>NUCLEOTIDE SEQUENCE [LARGE SCALE GENOMIC DNA]</scope>
    <source>
        <strain evidence="1 2">13T</strain>
    </source>
</reference>
<gene>
    <name evidence="1" type="ORF">K6M89_15405</name>
</gene>
<dbReference type="RefSeq" id="WP_222140023.1">
    <property type="nucleotide sequence ID" value="NZ_JAILYJ010000008.1"/>
</dbReference>
<organism evidence="1 2">
    <name type="scientific">Rhizobium croatiense</name>
    <dbReference type="NCBI Taxonomy" id="2867516"/>
    <lineage>
        <taxon>Bacteria</taxon>
        <taxon>Pseudomonadati</taxon>
        <taxon>Pseudomonadota</taxon>
        <taxon>Alphaproteobacteria</taxon>
        <taxon>Hyphomicrobiales</taxon>
        <taxon>Rhizobiaceae</taxon>
        <taxon>Rhizobium/Agrobacterium group</taxon>
        <taxon>Rhizobium</taxon>
    </lineage>
</organism>
<evidence type="ECO:0000313" key="2">
    <source>
        <dbReference type="Proteomes" id="UP000733858"/>
    </source>
</evidence>